<evidence type="ECO:0000313" key="6">
    <source>
        <dbReference type="Proteomes" id="UP000460318"/>
    </source>
</evidence>
<evidence type="ECO:0000259" key="4">
    <source>
        <dbReference type="PROSITE" id="PS51462"/>
    </source>
</evidence>
<evidence type="ECO:0000313" key="5">
    <source>
        <dbReference type="EMBL" id="MWV43364.1"/>
    </source>
</evidence>
<name>A0A7X3IG86_9BACL</name>
<proteinExistence type="inferred from homology"/>
<dbReference type="PANTHER" id="PTHR43046:SF2">
    <property type="entry name" value="8-OXO-DGTP DIPHOSPHATASE-RELATED"/>
    <property type="match status" value="1"/>
</dbReference>
<comment type="cofactor">
    <cofactor evidence="1">
        <name>Mg(2+)</name>
        <dbReference type="ChEBI" id="CHEBI:18420"/>
    </cofactor>
</comment>
<dbReference type="Proteomes" id="UP000460318">
    <property type="component" value="Unassembled WGS sequence"/>
</dbReference>
<dbReference type="Pfam" id="PF00293">
    <property type="entry name" value="NUDIX"/>
    <property type="match status" value="1"/>
</dbReference>
<dbReference type="SUPFAM" id="SSF55811">
    <property type="entry name" value="Nudix"/>
    <property type="match status" value="1"/>
</dbReference>
<comment type="similarity">
    <text evidence="3">Belongs to the Nudix hydrolase family.</text>
</comment>
<dbReference type="PANTHER" id="PTHR43046">
    <property type="entry name" value="GDP-MANNOSE MANNOSYL HYDROLASE"/>
    <property type="match status" value="1"/>
</dbReference>
<dbReference type="InterPro" id="IPR020084">
    <property type="entry name" value="NUDIX_hydrolase_CS"/>
</dbReference>
<organism evidence="5 6">
    <name type="scientific">Paenibacillus dendrobii</name>
    <dbReference type="NCBI Taxonomy" id="2691084"/>
    <lineage>
        <taxon>Bacteria</taxon>
        <taxon>Bacillati</taxon>
        <taxon>Bacillota</taxon>
        <taxon>Bacilli</taxon>
        <taxon>Bacillales</taxon>
        <taxon>Paenibacillaceae</taxon>
        <taxon>Paenibacillus</taxon>
    </lineage>
</organism>
<protein>
    <submittedName>
        <fullName evidence="5">NUDIX domain-containing protein</fullName>
    </submittedName>
</protein>
<dbReference type="Gene3D" id="3.90.79.10">
    <property type="entry name" value="Nucleoside Triphosphate Pyrophosphohydrolase"/>
    <property type="match status" value="1"/>
</dbReference>
<dbReference type="InterPro" id="IPR020476">
    <property type="entry name" value="Nudix_hydrolase"/>
</dbReference>
<dbReference type="RefSeq" id="WP_160496873.1">
    <property type="nucleotide sequence ID" value="NZ_WUBI01000001.1"/>
</dbReference>
<keyword evidence="2 3" id="KW-0378">Hydrolase</keyword>
<gene>
    <name evidence="5" type="ORF">GRF59_06930</name>
</gene>
<dbReference type="PROSITE" id="PS00893">
    <property type="entry name" value="NUDIX_BOX"/>
    <property type="match status" value="1"/>
</dbReference>
<dbReference type="PROSITE" id="PS51462">
    <property type="entry name" value="NUDIX"/>
    <property type="match status" value="1"/>
</dbReference>
<dbReference type="PRINTS" id="PR00502">
    <property type="entry name" value="NUDIXFAMILY"/>
</dbReference>
<evidence type="ECO:0000256" key="1">
    <source>
        <dbReference type="ARBA" id="ARBA00001946"/>
    </source>
</evidence>
<reference evidence="5 6" key="1">
    <citation type="submission" date="2019-12" db="EMBL/GenBank/DDBJ databases">
        <title>Paenibacillus sp. nov., an endophytic bacterium isolated from the stem of Dendrobium.</title>
        <authorList>
            <person name="Zhao R."/>
        </authorList>
    </citation>
    <scope>NUCLEOTIDE SEQUENCE [LARGE SCALE GENOMIC DNA]</scope>
    <source>
        <strain evidence="5 6">HJL G12</strain>
    </source>
</reference>
<evidence type="ECO:0000256" key="2">
    <source>
        <dbReference type="ARBA" id="ARBA00022801"/>
    </source>
</evidence>
<dbReference type="GO" id="GO:0016787">
    <property type="term" value="F:hydrolase activity"/>
    <property type="evidence" value="ECO:0007669"/>
    <property type="project" value="UniProtKB-KW"/>
</dbReference>
<comment type="caution">
    <text evidence="5">The sequence shown here is derived from an EMBL/GenBank/DDBJ whole genome shotgun (WGS) entry which is preliminary data.</text>
</comment>
<dbReference type="InterPro" id="IPR000086">
    <property type="entry name" value="NUDIX_hydrolase_dom"/>
</dbReference>
<accession>A0A7X3IG86</accession>
<sequence>MNKLIGAASIILDDENKILLVKHSYGKCNWELPGGKSEEKESAEETAVREVYEEIGLNVEIGRLMGIYYDPHYDMHHFVFLAKNEDTNRTPRPSSPEILECGFFPIDDLPRPISDFTYQRIMNSLNSNETVFKVIGPRQWME</sequence>
<keyword evidence="6" id="KW-1185">Reference proteome</keyword>
<dbReference type="AlphaFoldDB" id="A0A7X3IG86"/>
<evidence type="ECO:0000256" key="3">
    <source>
        <dbReference type="RuleBase" id="RU003476"/>
    </source>
</evidence>
<dbReference type="EMBL" id="WUBI01000001">
    <property type="protein sequence ID" value="MWV43364.1"/>
    <property type="molecule type" value="Genomic_DNA"/>
</dbReference>
<feature type="domain" description="Nudix hydrolase" evidence="4">
    <location>
        <begin position="3"/>
        <end position="126"/>
    </location>
</feature>
<dbReference type="InterPro" id="IPR015797">
    <property type="entry name" value="NUDIX_hydrolase-like_dom_sf"/>
</dbReference>